<dbReference type="RefSeq" id="WP_104022093.1">
    <property type="nucleotide sequence ID" value="NZ_CP007128.1"/>
</dbReference>
<keyword evidence="4" id="KW-1185">Reference proteome</keyword>
<dbReference type="KEGG" id="gba:J421_0140"/>
<keyword evidence="2 3" id="KW-0808">Transferase</keyword>
<dbReference type="PANTHER" id="PTHR34136">
    <property type="match status" value="1"/>
</dbReference>
<dbReference type="STRING" id="861299.J421_0140"/>
<evidence type="ECO:0000256" key="2">
    <source>
        <dbReference type="ARBA" id="ARBA00022679"/>
    </source>
</evidence>
<name>W0RB50_9BACT</name>
<dbReference type="GO" id="GO:0016758">
    <property type="term" value="F:hexosyltransferase activity"/>
    <property type="evidence" value="ECO:0007669"/>
    <property type="project" value="TreeGrafter"/>
</dbReference>
<dbReference type="PANTHER" id="PTHR34136:SF1">
    <property type="entry name" value="UDP-N-ACETYL-D-MANNOSAMINURONIC ACID TRANSFERASE"/>
    <property type="match status" value="1"/>
</dbReference>
<dbReference type="Pfam" id="PF03808">
    <property type="entry name" value="Glyco_tran_WecG"/>
    <property type="match status" value="1"/>
</dbReference>
<keyword evidence="1" id="KW-0328">Glycosyltransferase</keyword>
<protein>
    <submittedName>
        <fullName evidence="3">Glycosyl transferase, WecB/TagA/CpsF family</fullName>
    </submittedName>
</protein>
<dbReference type="HOGENOM" id="CLU_063203_0_1_0"/>
<proteinExistence type="predicted"/>
<evidence type="ECO:0000256" key="1">
    <source>
        <dbReference type="ARBA" id="ARBA00022676"/>
    </source>
</evidence>
<accession>W0RB50</accession>
<dbReference type="Proteomes" id="UP000019151">
    <property type="component" value="Chromosome"/>
</dbReference>
<dbReference type="Gene3D" id="3.40.50.720">
    <property type="entry name" value="NAD(P)-binding Rossmann-like Domain"/>
    <property type="match status" value="1"/>
</dbReference>
<dbReference type="InterPro" id="IPR004629">
    <property type="entry name" value="WecG_TagA_CpsF"/>
</dbReference>
<dbReference type="eggNOG" id="COG1922">
    <property type="taxonomic scope" value="Bacteria"/>
</dbReference>
<dbReference type="SUPFAM" id="SSF51735">
    <property type="entry name" value="NAD(P)-binding Rossmann-fold domains"/>
    <property type="match status" value="1"/>
</dbReference>
<dbReference type="OrthoDB" id="9771846at2"/>
<dbReference type="EMBL" id="CP007128">
    <property type="protein sequence ID" value="AHG87677.1"/>
    <property type="molecule type" value="Genomic_DNA"/>
</dbReference>
<evidence type="ECO:0000313" key="3">
    <source>
        <dbReference type="EMBL" id="AHG87677.1"/>
    </source>
</evidence>
<dbReference type="PATRIC" id="fig|861299.3.peg.141"/>
<dbReference type="FunCoup" id="W0RB50">
    <property type="interactions" value="48"/>
</dbReference>
<dbReference type="InParanoid" id="W0RB50"/>
<dbReference type="CDD" id="cd06533">
    <property type="entry name" value="Glyco_transf_WecG_TagA"/>
    <property type="match status" value="1"/>
</dbReference>
<reference evidence="3 4" key="1">
    <citation type="journal article" date="2014" name="Genome Announc.">
        <title>Genome Sequence and Methylome of Soil Bacterium Gemmatirosa kalamazoonensis KBS708T, a Member of the Rarely Cultivated Gemmatimonadetes Phylum.</title>
        <authorList>
            <person name="Debruyn J.M."/>
            <person name="Radosevich M."/>
            <person name="Wommack K.E."/>
            <person name="Polson S.W."/>
            <person name="Hauser L.J."/>
            <person name="Fawaz M.N."/>
            <person name="Korlach J."/>
            <person name="Tsai Y.C."/>
        </authorList>
    </citation>
    <scope>NUCLEOTIDE SEQUENCE [LARGE SCALE GENOMIC DNA]</scope>
    <source>
        <strain evidence="3 4">KBS708</strain>
    </source>
</reference>
<gene>
    <name evidence="3" type="ORF">J421_0140</name>
</gene>
<dbReference type="AlphaFoldDB" id="W0RB50"/>
<dbReference type="NCBIfam" id="TIGR00696">
    <property type="entry name" value="wecG_tagA_cpsF"/>
    <property type="match status" value="1"/>
</dbReference>
<dbReference type="InterPro" id="IPR036291">
    <property type="entry name" value="NAD(P)-bd_dom_sf"/>
</dbReference>
<evidence type="ECO:0000313" key="4">
    <source>
        <dbReference type="Proteomes" id="UP000019151"/>
    </source>
</evidence>
<sequence length="273" mass="29858">MTLAYSDALAPTRTPTRVPTRRVQLGRVLIDAVTFNGALDAVTELVERGEGGAVFTPNVDHIVQVEKHQEFHAAYRRASLTLADGAFVVWATRVLGRPVPAKVSGSDLVWPLVERAAQHGWRVYLVGGRPGAAAEVARRAQREHGLNVVGVDDGTVDLSDAESCAASFARARAARPDLVLVAFGSPKQEVWIDRARAAIGPAVAIGVGATFDFLAGHVRRAPAWMSRAGLEWLFRLCQEPRRMWRRYLLRDPVFVLVVLRTALQAWRTKEAGA</sequence>
<organism evidence="3 4">
    <name type="scientific">Gemmatirosa kalamazoonensis</name>
    <dbReference type="NCBI Taxonomy" id="861299"/>
    <lineage>
        <taxon>Bacteria</taxon>
        <taxon>Pseudomonadati</taxon>
        <taxon>Gemmatimonadota</taxon>
        <taxon>Gemmatimonadia</taxon>
        <taxon>Gemmatimonadales</taxon>
        <taxon>Gemmatimonadaceae</taxon>
        <taxon>Gemmatirosa</taxon>
    </lineage>
</organism>